<gene>
    <name evidence="3" type="primary">lpxI</name>
    <name evidence="3" type="ORF">OH136_07090</name>
</gene>
<evidence type="ECO:0000259" key="1">
    <source>
        <dbReference type="Pfam" id="PF06230"/>
    </source>
</evidence>
<dbReference type="Gene3D" id="3.40.50.20">
    <property type="match status" value="1"/>
</dbReference>
<feature type="domain" description="LpxI C-terminal" evidence="1">
    <location>
        <begin position="151"/>
        <end position="278"/>
    </location>
</feature>
<comment type="caution">
    <text evidence="3">The sequence shown here is derived from an EMBL/GenBank/DDBJ whole genome shotgun (WGS) entry which is preliminary data.</text>
</comment>
<dbReference type="Proteomes" id="UP001208041">
    <property type="component" value="Unassembled WGS sequence"/>
</dbReference>
<dbReference type="InterPro" id="IPR010415">
    <property type="entry name" value="LpxI_C"/>
</dbReference>
<protein>
    <submittedName>
        <fullName evidence="3">UDP-2,3-diacylglucosamine diphosphatase LpxI</fullName>
        <ecNumber evidence="3">3.6.1.54</ecNumber>
    </submittedName>
</protein>
<keyword evidence="3" id="KW-0378">Hydrolase</keyword>
<dbReference type="InterPro" id="IPR041255">
    <property type="entry name" value="LpxI_N"/>
</dbReference>
<evidence type="ECO:0000259" key="2">
    <source>
        <dbReference type="Pfam" id="PF17930"/>
    </source>
</evidence>
<dbReference type="GO" id="GO:0016787">
    <property type="term" value="F:hydrolase activity"/>
    <property type="evidence" value="ECO:0007669"/>
    <property type="project" value="UniProtKB-KW"/>
</dbReference>
<dbReference type="Pfam" id="PF17930">
    <property type="entry name" value="LpxI_N"/>
    <property type="match status" value="1"/>
</dbReference>
<dbReference type="RefSeq" id="WP_263953131.1">
    <property type="nucleotide sequence ID" value="NZ_JAOYFC010000001.1"/>
</dbReference>
<dbReference type="Pfam" id="PF06230">
    <property type="entry name" value="LpxI_C"/>
    <property type="match status" value="1"/>
</dbReference>
<feature type="domain" description="LpxI N-terminal" evidence="2">
    <location>
        <begin position="24"/>
        <end position="145"/>
    </location>
</feature>
<dbReference type="Gene3D" id="3.40.140.80">
    <property type="match status" value="1"/>
</dbReference>
<organism evidence="3 4">
    <name type="scientific">Halocynthiibacter halioticoli</name>
    <dbReference type="NCBI Taxonomy" id="2986804"/>
    <lineage>
        <taxon>Bacteria</taxon>
        <taxon>Pseudomonadati</taxon>
        <taxon>Pseudomonadota</taxon>
        <taxon>Alphaproteobacteria</taxon>
        <taxon>Rhodobacterales</taxon>
        <taxon>Paracoccaceae</taxon>
        <taxon>Halocynthiibacter</taxon>
    </lineage>
</organism>
<accession>A0AAE3IYF2</accession>
<dbReference type="PANTHER" id="PTHR39962:SF1">
    <property type="entry name" value="LPXI FAMILY PROTEIN"/>
    <property type="match status" value="1"/>
</dbReference>
<dbReference type="InterPro" id="IPR043167">
    <property type="entry name" value="LpxI_C_sf"/>
</dbReference>
<reference evidence="3" key="1">
    <citation type="submission" date="2022-10" db="EMBL/GenBank/DDBJ databases">
        <authorList>
            <person name="Yue Y."/>
        </authorList>
    </citation>
    <scope>NUCLEOTIDE SEQUENCE</scope>
    <source>
        <strain evidence="3">Z654</strain>
    </source>
</reference>
<sequence>MSEAGKITGAKTVSDTEHAATEGRLAILAGGGQLPATLAKSDPDAFTVSFKGAPIDFETAYTASFEKLGRLFKRLHKEGVTRVVFAGGLARPALNPLRFDATMIRLAPRILAAMKGGDDALLRLVIEVFEAEGFAIVGAHDVEPTLLATLGVISGSEPDEQSLQDLARAGAILEALADVDVGQGCVVANGLCHGIETIQGTDEMLRFVARSDLERSGILLKRAKRGQELRVDMPVIGPQTLKMAHLAGLAGICVQAGKVMIVERDEVLRLSEDYGIFLFGEAGP</sequence>
<name>A0AAE3IYF2_9RHOB</name>
<proteinExistence type="predicted"/>
<dbReference type="PANTHER" id="PTHR39962">
    <property type="entry name" value="BLL4848 PROTEIN"/>
    <property type="match status" value="1"/>
</dbReference>
<dbReference type="EC" id="3.6.1.54" evidence="3"/>
<keyword evidence="4" id="KW-1185">Reference proteome</keyword>
<evidence type="ECO:0000313" key="4">
    <source>
        <dbReference type="Proteomes" id="UP001208041"/>
    </source>
</evidence>
<dbReference type="InterPro" id="IPR053174">
    <property type="entry name" value="LpxI"/>
</dbReference>
<evidence type="ECO:0000313" key="3">
    <source>
        <dbReference type="EMBL" id="MCV6824319.1"/>
    </source>
</evidence>
<dbReference type="AlphaFoldDB" id="A0AAE3IYF2"/>
<dbReference type="EMBL" id="JAOYFC010000001">
    <property type="protein sequence ID" value="MCV6824319.1"/>
    <property type="molecule type" value="Genomic_DNA"/>
</dbReference>